<evidence type="ECO:0000256" key="2">
    <source>
        <dbReference type="ARBA" id="ARBA00022771"/>
    </source>
</evidence>
<dbReference type="Proteomes" id="UP001604336">
    <property type="component" value="Unassembled WGS sequence"/>
</dbReference>
<evidence type="ECO:0000259" key="4">
    <source>
        <dbReference type="Pfam" id="PF06839"/>
    </source>
</evidence>
<gene>
    <name evidence="5" type="ORF">Adt_13469</name>
</gene>
<feature type="domain" description="GRF-type" evidence="4">
    <location>
        <begin position="23"/>
        <end position="57"/>
    </location>
</feature>
<dbReference type="InterPro" id="IPR010666">
    <property type="entry name" value="Znf_GRF"/>
</dbReference>
<name>A0ABD1TWX9_9LAMI</name>
<dbReference type="AlphaFoldDB" id="A0ABD1TWX9"/>
<evidence type="ECO:0000256" key="3">
    <source>
        <dbReference type="ARBA" id="ARBA00022833"/>
    </source>
</evidence>
<keyword evidence="1" id="KW-0479">Metal-binding</keyword>
<proteinExistence type="predicted"/>
<evidence type="ECO:0000313" key="6">
    <source>
        <dbReference type="Proteomes" id="UP001604336"/>
    </source>
</evidence>
<keyword evidence="6" id="KW-1185">Reference proteome</keyword>
<dbReference type="EMBL" id="JBFOLK010000004">
    <property type="protein sequence ID" value="KAL2517222.1"/>
    <property type="molecule type" value="Genomic_DNA"/>
</dbReference>
<sequence length="128" mass="14235">MMSRHYLSECPKKNNDVPVCANGFVKLMEVEKKSANIGRLFFCCSSNCGYFKWSDDNLNGANDVGESSGIASGSPTAKNEIEELSRIFKIFAQIIEQQDVEISINVTIHKGKSCTEKNNKGKDMTEMN</sequence>
<comment type="caution">
    <text evidence="5">The sequence shown here is derived from an EMBL/GenBank/DDBJ whole genome shotgun (WGS) entry which is preliminary data.</text>
</comment>
<evidence type="ECO:0000313" key="5">
    <source>
        <dbReference type="EMBL" id="KAL2517222.1"/>
    </source>
</evidence>
<protein>
    <submittedName>
        <fullName evidence="5">Zinc finger protein</fullName>
    </submittedName>
</protein>
<organism evidence="5 6">
    <name type="scientific">Abeliophyllum distichum</name>
    <dbReference type="NCBI Taxonomy" id="126358"/>
    <lineage>
        <taxon>Eukaryota</taxon>
        <taxon>Viridiplantae</taxon>
        <taxon>Streptophyta</taxon>
        <taxon>Embryophyta</taxon>
        <taxon>Tracheophyta</taxon>
        <taxon>Spermatophyta</taxon>
        <taxon>Magnoliopsida</taxon>
        <taxon>eudicotyledons</taxon>
        <taxon>Gunneridae</taxon>
        <taxon>Pentapetalae</taxon>
        <taxon>asterids</taxon>
        <taxon>lamiids</taxon>
        <taxon>Lamiales</taxon>
        <taxon>Oleaceae</taxon>
        <taxon>Forsythieae</taxon>
        <taxon>Abeliophyllum</taxon>
    </lineage>
</organism>
<reference evidence="6" key="1">
    <citation type="submission" date="2024-07" db="EMBL/GenBank/DDBJ databases">
        <title>Two chromosome-level genome assemblies of Korean endemic species Abeliophyllum distichum and Forsythia ovata (Oleaceae).</title>
        <authorList>
            <person name="Jang H."/>
        </authorList>
    </citation>
    <scope>NUCLEOTIDE SEQUENCE [LARGE SCALE GENOMIC DNA]</scope>
</reference>
<accession>A0ABD1TWX9</accession>
<keyword evidence="3" id="KW-0862">Zinc</keyword>
<keyword evidence="2" id="KW-0863">Zinc-finger</keyword>
<dbReference type="Pfam" id="PF06839">
    <property type="entry name" value="Zn_ribbon_GRF"/>
    <property type="match status" value="1"/>
</dbReference>
<dbReference type="GO" id="GO:0008270">
    <property type="term" value="F:zinc ion binding"/>
    <property type="evidence" value="ECO:0007669"/>
    <property type="project" value="UniProtKB-KW"/>
</dbReference>
<evidence type="ECO:0000256" key="1">
    <source>
        <dbReference type="ARBA" id="ARBA00022723"/>
    </source>
</evidence>